<feature type="active site" description="Nucleophile" evidence="1">
    <location>
        <position position="122"/>
    </location>
</feature>
<feature type="binding site" evidence="2">
    <location>
        <position position="12"/>
    </location>
    <ligand>
        <name>Zn(2+)</name>
        <dbReference type="ChEBI" id="CHEBI:29105"/>
        <label>2</label>
    </ligand>
</feature>
<dbReference type="InterPro" id="IPR036177">
    <property type="entry name" value="Peptidase_M55_sf"/>
</dbReference>
<organism evidence="3 4">
    <name type="scientific">candidate division WOR-3 bacterium</name>
    <dbReference type="NCBI Taxonomy" id="2052148"/>
    <lineage>
        <taxon>Bacteria</taxon>
        <taxon>Bacteria division WOR-3</taxon>
    </lineage>
</organism>
<dbReference type="Gene3D" id="3.30.1360.130">
    <property type="entry name" value="Dipeptide transport protein"/>
    <property type="match status" value="1"/>
</dbReference>
<evidence type="ECO:0000313" key="3">
    <source>
        <dbReference type="EMBL" id="HEC78173.1"/>
    </source>
</evidence>
<dbReference type="Proteomes" id="UP000885826">
    <property type="component" value="Unassembled WGS sequence"/>
</dbReference>
<sequence>MRKKFNVFISFDIEGVSGVSSWQELKKDSVSLRNIREIGTDEVNAVVRGIRRARSDIGEILVCDSHAEGENLLIGRLARGVHLIKGSPRNYYMVEGLNEDFDILFLVGYHSMAGTKAGGMDHTYSSSVIYNLKINGKYVGETEINAAVAGAFGVPLGFVSGDDLLIKEVRKFFGRDPETVITKYGVSRFAAKCRHPVEVQEEMEIKSAKAVRKSGKLKLFTFKRPIRAEFELINSLMGDLVEPIPGLKRVSARKVIFKCSDVLEFYRIMRLICTLCRLG</sequence>
<dbReference type="EMBL" id="DRIG01000036">
    <property type="protein sequence ID" value="HEC78173.1"/>
    <property type="molecule type" value="Genomic_DNA"/>
</dbReference>
<dbReference type="GO" id="GO:0046872">
    <property type="term" value="F:metal ion binding"/>
    <property type="evidence" value="ECO:0007669"/>
    <property type="project" value="UniProtKB-KW"/>
</dbReference>
<proteinExistence type="predicted"/>
<dbReference type="PIRSF" id="PIRSF015853">
    <property type="entry name" value="Pep_DppA"/>
    <property type="match status" value="1"/>
</dbReference>
<dbReference type="Pfam" id="PF04951">
    <property type="entry name" value="Peptidase_M55"/>
    <property type="match status" value="1"/>
</dbReference>
<dbReference type="Gene3D" id="3.40.50.10780">
    <property type="entry name" value="Dipeptide transport protein"/>
    <property type="match status" value="1"/>
</dbReference>
<evidence type="ECO:0000256" key="2">
    <source>
        <dbReference type="PIRSR" id="PIRSR015853-2"/>
    </source>
</evidence>
<dbReference type="SUPFAM" id="SSF63992">
    <property type="entry name" value="Dipeptide transport protein"/>
    <property type="match status" value="1"/>
</dbReference>
<dbReference type="InterPro" id="IPR027476">
    <property type="entry name" value="DppA_N"/>
</dbReference>
<feature type="binding site" evidence="2">
    <location>
        <position position="141"/>
    </location>
    <ligand>
        <name>Zn(2+)</name>
        <dbReference type="ChEBI" id="CHEBI:29105"/>
        <label>2</label>
    </ligand>
</feature>
<evidence type="ECO:0000256" key="1">
    <source>
        <dbReference type="PIRSR" id="PIRSR015853-1"/>
    </source>
</evidence>
<keyword evidence="2" id="KW-0862">Zinc</keyword>
<feature type="binding site" evidence="2">
    <location>
        <position position="110"/>
    </location>
    <ligand>
        <name>Zn(2+)</name>
        <dbReference type="ChEBI" id="CHEBI:29105"/>
        <label>2</label>
    </ligand>
</feature>
<feature type="binding site" evidence="2">
    <location>
        <position position="14"/>
    </location>
    <ligand>
        <name>Zn(2+)</name>
        <dbReference type="ChEBI" id="CHEBI:29105"/>
        <label>1</label>
    </ligand>
</feature>
<reference evidence="3" key="1">
    <citation type="journal article" date="2020" name="mSystems">
        <title>Genome- and Community-Level Interaction Insights into Carbon Utilization and Element Cycling Functions of Hydrothermarchaeota in Hydrothermal Sediment.</title>
        <authorList>
            <person name="Zhou Z."/>
            <person name="Liu Y."/>
            <person name="Xu W."/>
            <person name="Pan J."/>
            <person name="Luo Z.H."/>
            <person name="Li M."/>
        </authorList>
    </citation>
    <scope>NUCLEOTIDE SEQUENCE</scope>
    <source>
        <strain evidence="3">HyVt-388</strain>
    </source>
</reference>
<accession>A0A9C9EL79</accession>
<gene>
    <name evidence="3" type="ORF">ENI34_03405</name>
</gene>
<comment type="caution">
    <text evidence="3">The sequence shown here is derived from an EMBL/GenBank/DDBJ whole genome shotgun (WGS) entry which is preliminary data.</text>
</comment>
<feature type="binding site" evidence="2">
    <location>
        <position position="66"/>
    </location>
    <ligand>
        <name>Zn(2+)</name>
        <dbReference type="ChEBI" id="CHEBI:29105"/>
        <label>2</label>
    </ligand>
</feature>
<protein>
    <submittedName>
        <fullName evidence="3">Peptidase M55</fullName>
    </submittedName>
</protein>
<dbReference type="AlphaFoldDB" id="A0A9C9EL79"/>
<keyword evidence="2" id="KW-0479">Metal-binding</keyword>
<evidence type="ECO:0000313" key="4">
    <source>
        <dbReference type="Proteomes" id="UP000885826"/>
    </source>
</evidence>
<name>A0A9C9EL79_UNCW3</name>
<dbReference type="InterPro" id="IPR007035">
    <property type="entry name" value="Peptidase_M55"/>
</dbReference>
<feature type="binding site" evidence="2">
    <location>
        <position position="12"/>
    </location>
    <ligand>
        <name>Zn(2+)</name>
        <dbReference type="ChEBI" id="CHEBI:29105"/>
        <label>1</label>
    </ligand>
</feature>